<dbReference type="Proteomes" id="UP000050465">
    <property type="component" value="Unassembled WGS sequence"/>
</dbReference>
<reference evidence="6 7" key="1">
    <citation type="submission" date="2015-09" db="EMBL/GenBank/DDBJ databases">
        <title>Identification and resolution of microdiversity through metagenomic sequencing of parallel consortia.</title>
        <authorList>
            <person name="Nelson W.C."/>
            <person name="Romine M.F."/>
            <person name="Lindemann S.R."/>
        </authorList>
    </citation>
    <scope>NUCLEOTIDE SEQUENCE [LARGE SCALE GENOMIC DNA]</scope>
    <source>
        <strain evidence="6">Ana</strain>
    </source>
</reference>
<dbReference type="InterPro" id="IPR030678">
    <property type="entry name" value="Peptide/Ni-bd"/>
</dbReference>
<gene>
    <name evidence="6" type="ORF">HLUCCA11_04305</name>
</gene>
<evidence type="ECO:0000256" key="1">
    <source>
        <dbReference type="ARBA" id="ARBA00005695"/>
    </source>
</evidence>
<sequence length="548" mass="59170">MQIMKRDRLIRLFSALVAGLAIASCAPASTDSTINNTAAEGLPAQSGSADQIVLAIGGESEEGYDPTLGWGRYGAPLFQSTLLKRDENLNIVNDLATDYSVSEDGKTWTVTIREDAIFSDGEPLTAADVAYTFNKAAESGGLTDVTQLETATAIDEKTVELRLKEPQSTFVNRLITLGIVPEHAHGEDYARNPIGSGPYKMVQWDEGQQLIVEANPDYYGEAPGIARLVFLFIEEDGAFAAAKAGQAQVAAVPQSLAVQTIEGMTLRDVVSVDNRGLMFPYLPANSKTTPDGDPVGNDVTADVAIRQAVNYAVDRQALVDGILEGYGSPAYGPVSGLAWEEPEASIEDAQPEKAKEILAAGGWADSDNDGIVEKDGLKAEFTILYKADDSIRQALALATAEMLKPVGIQANVEGKSWDDIEPLMHSNVVVFGWGSHDQTEMYNLYHSQSAQGDYYNAGYYANSVIDTRLDLAMGAPSEAEAITYWKAAQWDGNQGVTAKGDATWAWLVNLDHTYFVDNCLDVGELQVEPHGHGWPITANIADWQWTCE</sequence>
<dbReference type="GO" id="GO:0043190">
    <property type="term" value="C:ATP-binding cassette (ABC) transporter complex"/>
    <property type="evidence" value="ECO:0007669"/>
    <property type="project" value="InterPro"/>
</dbReference>
<dbReference type="AlphaFoldDB" id="A0A0P7ZNR2"/>
<dbReference type="STRING" id="1666911.HLUCCA11_04305"/>
<dbReference type="Gene3D" id="3.40.190.10">
    <property type="entry name" value="Periplasmic binding protein-like II"/>
    <property type="match status" value="1"/>
</dbReference>
<dbReference type="PIRSF" id="PIRSF002741">
    <property type="entry name" value="MppA"/>
    <property type="match status" value="1"/>
</dbReference>
<protein>
    <submittedName>
        <fullName evidence="6">Peptide/nickel transport system substrate-binding protein</fullName>
    </submittedName>
</protein>
<dbReference type="InterPro" id="IPR000914">
    <property type="entry name" value="SBP_5_dom"/>
</dbReference>
<dbReference type="PROSITE" id="PS51257">
    <property type="entry name" value="PROKAR_LIPOPROTEIN"/>
    <property type="match status" value="1"/>
</dbReference>
<feature type="chain" id="PRO_5006147344" evidence="4">
    <location>
        <begin position="24"/>
        <end position="548"/>
    </location>
</feature>
<dbReference type="PANTHER" id="PTHR30290">
    <property type="entry name" value="PERIPLASMIC BINDING COMPONENT OF ABC TRANSPORTER"/>
    <property type="match status" value="1"/>
</dbReference>
<dbReference type="EMBL" id="LJZR01000004">
    <property type="protein sequence ID" value="KPQ36713.1"/>
    <property type="molecule type" value="Genomic_DNA"/>
</dbReference>
<evidence type="ECO:0000259" key="5">
    <source>
        <dbReference type="Pfam" id="PF00496"/>
    </source>
</evidence>
<dbReference type="GO" id="GO:1904680">
    <property type="term" value="F:peptide transmembrane transporter activity"/>
    <property type="evidence" value="ECO:0007669"/>
    <property type="project" value="TreeGrafter"/>
</dbReference>
<dbReference type="Gene3D" id="3.10.105.10">
    <property type="entry name" value="Dipeptide-binding Protein, Domain 3"/>
    <property type="match status" value="1"/>
</dbReference>
<dbReference type="CDD" id="cd08518">
    <property type="entry name" value="PBP2_NikA_DppA_OppA_like_19"/>
    <property type="match status" value="1"/>
</dbReference>
<evidence type="ECO:0000313" key="6">
    <source>
        <dbReference type="EMBL" id="KPQ36713.1"/>
    </source>
</evidence>
<keyword evidence="2" id="KW-0813">Transport</keyword>
<proteinExistence type="inferred from homology"/>
<dbReference type="SUPFAM" id="SSF53850">
    <property type="entry name" value="Periplasmic binding protein-like II"/>
    <property type="match status" value="1"/>
</dbReference>
<evidence type="ECO:0000256" key="2">
    <source>
        <dbReference type="ARBA" id="ARBA00022448"/>
    </source>
</evidence>
<comment type="similarity">
    <text evidence="1">Belongs to the bacterial solute-binding protein 5 family.</text>
</comment>
<name>A0A0P7ZNR2_9CYAN</name>
<keyword evidence="3 4" id="KW-0732">Signal</keyword>
<feature type="signal peptide" evidence="4">
    <location>
        <begin position="1"/>
        <end position="23"/>
    </location>
</feature>
<dbReference type="Pfam" id="PF00496">
    <property type="entry name" value="SBP_bac_5"/>
    <property type="match status" value="1"/>
</dbReference>
<dbReference type="InterPro" id="IPR039424">
    <property type="entry name" value="SBP_5"/>
</dbReference>
<evidence type="ECO:0000313" key="7">
    <source>
        <dbReference type="Proteomes" id="UP000050465"/>
    </source>
</evidence>
<dbReference type="GO" id="GO:0042597">
    <property type="term" value="C:periplasmic space"/>
    <property type="evidence" value="ECO:0007669"/>
    <property type="project" value="UniProtKB-ARBA"/>
</dbReference>
<evidence type="ECO:0000256" key="4">
    <source>
        <dbReference type="SAM" id="SignalP"/>
    </source>
</evidence>
<feature type="domain" description="Solute-binding protein family 5" evidence="5">
    <location>
        <begin position="91"/>
        <end position="451"/>
    </location>
</feature>
<accession>A0A0P7ZNR2</accession>
<dbReference type="GO" id="GO:0015833">
    <property type="term" value="P:peptide transport"/>
    <property type="evidence" value="ECO:0007669"/>
    <property type="project" value="TreeGrafter"/>
</dbReference>
<organism evidence="6 7">
    <name type="scientific">Phormidesmis priestleyi Ana</name>
    <dbReference type="NCBI Taxonomy" id="1666911"/>
    <lineage>
        <taxon>Bacteria</taxon>
        <taxon>Bacillati</taxon>
        <taxon>Cyanobacteriota</taxon>
        <taxon>Cyanophyceae</taxon>
        <taxon>Leptolyngbyales</taxon>
        <taxon>Leptolyngbyaceae</taxon>
        <taxon>Phormidesmis</taxon>
    </lineage>
</organism>
<dbReference type="PANTHER" id="PTHR30290:SF9">
    <property type="entry name" value="OLIGOPEPTIDE-BINDING PROTEIN APPA"/>
    <property type="match status" value="1"/>
</dbReference>
<dbReference type="PATRIC" id="fig|1666911.3.peg.2862"/>
<comment type="caution">
    <text evidence="6">The sequence shown here is derived from an EMBL/GenBank/DDBJ whole genome shotgun (WGS) entry which is preliminary data.</text>
</comment>
<evidence type="ECO:0000256" key="3">
    <source>
        <dbReference type="ARBA" id="ARBA00022729"/>
    </source>
</evidence>